<dbReference type="InterPro" id="IPR049704">
    <property type="entry name" value="Aminotrans_3_PPA_site"/>
</dbReference>
<keyword evidence="2 5" id="KW-0028">Amino-acid biosynthesis</keyword>
<comment type="catalytic activity">
    <reaction evidence="5">
        <text>N(2)-acetyl-L-ornithine + 2-oxoglutarate = N-acetyl-L-glutamate 5-semialdehyde + L-glutamate</text>
        <dbReference type="Rhea" id="RHEA:18049"/>
        <dbReference type="ChEBI" id="CHEBI:16810"/>
        <dbReference type="ChEBI" id="CHEBI:29123"/>
        <dbReference type="ChEBI" id="CHEBI:29985"/>
        <dbReference type="ChEBI" id="CHEBI:57805"/>
        <dbReference type="EC" id="2.6.1.11"/>
    </reaction>
</comment>
<dbReference type="CDD" id="cd00610">
    <property type="entry name" value="OAT_like"/>
    <property type="match status" value="1"/>
</dbReference>
<dbReference type="EC" id="2.6.1.11" evidence="5"/>
<comment type="subunit">
    <text evidence="5">Homodimer.</text>
</comment>
<dbReference type="NCBIfam" id="TIGR00707">
    <property type="entry name" value="argD"/>
    <property type="match status" value="1"/>
</dbReference>
<protein>
    <recommendedName>
        <fullName evidence="5">Acetylornithine aminotransferase</fullName>
        <shortName evidence="5">ACOAT</shortName>
        <ecNumber evidence="5">2.6.1.11</ecNumber>
    </recommendedName>
</protein>
<dbReference type="Proteomes" id="UP000830639">
    <property type="component" value="Chromosome"/>
</dbReference>
<comment type="miscellaneous">
    <text evidence="5">May also have succinyldiaminopimelate aminotransferase activity, thus carrying out the corresponding step in lysine biosynthesis.</text>
</comment>
<dbReference type="PANTHER" id="PTHR11986">
    <property type="entry name" value="AMINOTRANSFERASE CLASS III"/>
    <property type="match status" value="1"/>
</dbReference>
<comment type="subcellular location">
    <subcellularLocation>
        <location evidence="5">Cytoplasm</location>
    </subcellularLocation>
</comment>
<feature type="binding site" evidence="5">
    <location>
        <position position="265"/>
    </location>
    <ligand>
        <name>pyridoxal 5'-phosphate</name>
        <dbReference type="ChEBI" id="CHEBI:597326"/>
    </ligand>
</feature>
<dbReference type="EMBL" id="CP096034">
    <property type="protein sequence ID" value="UPM52617.1"/>
    <property type="molecule type" value="Genomic_DNA"/>
</dbReference>
<reference evidence="6 7" key="1">
    <citation type="submission" date="2022-04" db="EMBL/GenBank/DDBJ databases">
        <title>Mechanism of arsenic methylation and mitigation arsenic toxicity by Bacillus sp. LH14 from an Arsenic-Contaminated Paddy Soil.</title>
        <authorList>
            <person name="Wang D."/>
        </authorList>
    </citation>
    <scope>NUCLEOTIDE SEQUENCE [LARGE SCALE GENOMIC DNA]</scope>
    <source>
        <strain evidence="6 7">LH14</strain>
    </source>
</reference>
<keyword evidence="5" id="KW-0055">Arginine biosynthesis</keyword>
<dbReference type="InterPro" id="IPR015422">
    <property type="entry name" value="PyrdxlP-dep_Trfase_small"/>
</dbReference>
<accession>A0ABY4JFK0</accession>
<evidence type="ECO:0000256" key="5">
    <source>
        <dbReference type="HAMAP-Rule" id="MF_01107"/>
    </source>
</evidence>
<dbReference type="Gene3D" id="3.40.640.10">
    <property type="entry name" value="Type I PLP-dependent aspartate aminotransferase-like (Major domain)"/>
    <property type="match status" value="1"/>
</dbReference>
<gene>
    <name evidence="5" type="primary">argD</name>
    <name evidence="6" type="ORF">MY490_12295</name>
</gene>
<keyword evidence="7" id="KW-1185">Reference proteome</keyword>
<evidence type="ECO:0000256" key="3">
    <source>
        <dbReference type="ARBA" id="ARBA00022679"/>
    </source>
</evidence>
<evidence type="ECO:0000313" key="7">
    <source>
        <dbReference type="Proteomes" id="UP000830639"/>
    </source>
</evidence>
<dbReference type="GO" id="GO:0003992">
    <property type="term" value="F:N2-acetyl-L-ornithine:2-oxoglutarate 5-aminotransferase activity"/>
    <property type="evidence" value="ECO:0007669"/>
    <property type="project" value="UniProtKB-EC"/>
</dbReference>
<keyword evidence="5" id="KW-0963">Cytoplasm</keyword>
<dbReference type="Gene3D" id="3.90.1150.10">
    <property type="entry name" value="Aspartate Aminotransferase, domain 1"/>
    <property type="match status" value="1"/>
</dbReference>
<dbReference type="PIRSF" id="PIRSF000521">
    <property type="entry name" value="Transaminase_4ab_Lys_Orn"/>
    <property type="match status" value="1"/>
</dbReference>
<feature type="binding site" evidence="5">
    <location>
        <position position="264"/>
    </location>
    <ligand>
        <name>N(2)-acetyl-L-ornithine</name>
        <dbReference type="ChEBI" id="CHEBI:57805"/>
    </ligand>
</feature>
<dbReference type="InterPro" id="IPR005814">
    <property type="entry name" value="Aminotrans_3"/>
</dbReference>
<evidence type="ECO:0000256" key="1">
    <source>
        <dbReference type="ARBA" id="ARBA00022576"/>
    </source>
</evidence>
<feature type="binding site" evidence="5">
    <location>
        <position position="125"/>
    </location>
    <ligand>
        <name>N(2)-acetyl-L-ornithine</name>
        <dbReference type="ChEBI" id="CHEBI:57805"/>
    </ligand>
</feature>
<dbReference type="SUPFAM" id="SSF53383">
    <property type="entry name" value="PLP-dependent transferases"/>
    <property type="match status" value="1"/>
</dbReference>
<feature type="binding site" evidence="5">
    <location>
        <begin position="95"/>
        <end position="96"/>
    </location>
    <ligand>
        <name>pyridoxal 5'-phosphate</name>
        <dbReference type="ChEBI" id="CHEBI:597326"/>
    </ligand>
</feature>
<keyword evidence="4 5" id="KW-0663">Pyridoxal phosphate</keyword>
<keyword evidence="1 5" id="KW-0032">Aminotransferase</keyword>
<name>A0ABY4JFK0_9BACI</name>
<evidence type="ECO:0000256" key="4">
    <source>
        <dbReference type="ARBA" id="ARBA00022898"/>
    </source>
</evidence>
<dbReference type="InterPro" id="IPR015424">
    <property type="entry name" value="PyrdxlP-dep_Trfase"/>
</dbReference>
<comment type="pathway">
    <text evidence="5">Amino-acid biosynthesis; L-arginine biosynthesis; N(2)-acetyl-L-ornithine from L-glutamate: step 4/4.</text>
</comment>
<dbReference type="NCBIfam" id="NF002797">
    <property type="entry name" value="PRK02936.1"/>
    <property type="match status" value="1"/>
</dbReference>
<proteinExistence type="inferred from homology"/>
<feature type="binding site" evidence="5">
    <location>
        <position position="122"/>
    </location>
    <ligand>
        <name>pyridoxal 5'-phosphate</name>
        <dbReference type="ChEBI" id="CHEBI:597326"/>
    </ligand>
</feature>
<dbReference type="Pfam" id="PF00202">
    <property type="entry name" value="Aminotran_3"/>
    <property type="match status" value="1"/>
</dbReference>
<dbReference type="PANTHER" id="PTHR11986:SF79">
    <property type="entry name" value="ACETYLORNITHINE AMINOTRANSFERASE, MITOCHONDRIAL"/>
    <property type="match status" value="1"/>
</dbReference>
<evidence type="ECO:0000313" key="6">
    <source>
        <dbReference type="EMBL" id="UPM52617.1"/>
    </source>
</evidence>
<dbReference type="RefSeq" id="WP_248265981.1">
    <property type="nucleotide sequence ID" value="NZ_CP096034.1"/>
</dbReference>
<dbReference type="HAMAP" id="MF_01107">
    <property type="entry name" value="ArgD_aminotrans_3"/>
    <property type="match status" value="1"/>
</dbReference>
<comment type="cofactor">
    <cofactor evidence="5">
        <name>pyridoxal 5'-phosphate</name>
        <dbReference type="ChEBI" id="CHEBI:597326"/>
    </cofactor>
    <text evidence="5">Binds 1 pyridoxal phosphate per subunit.</text>
</comment>
<comment type="similarity">
    <text evidence="5">Belongs to the class-III pyridoxal-phosphate-dependent aminotransferase family. ArgD subfamily.</text>
</comment>
<dbReference type="PROSITE" id="PS00600">
    <property type="entry name" value="AA_TRANSFER_CLASS_3"/>
    <property type="match status" value="1"/>
</dbReference>
<organism evidence="6 7">
    <name type="scientific">Gottfriedia acidiceleris</name>
    <dbReference type="NCBI Taxonomy" id="371036"/>
    <lineage>
        <taxon>Bacteria</taxon>
        <taxon>Bacillati</taxon>
        <taxon>Bacillota</taxon>
        <taxon>Bacilli</taxon>
        <taxon>Bacillales</taxon>
        <taxon>Bacillaceae</taxon>
        <taxon>Gottfriedia</taxon>
    </lineage>
</organism>
<keyword evidence="3 5" id="KW-0808">Transferase</keyword>
<feature type="modified residue" description="N6-(pyridoxal phosphate)lysine" evidence="5">
    <location>
        <position position="236"/>
    </location>
</feature>
<sequence>MSNLFPTYNKKTINFQTGKGTYLYDDENNKYLDFLSGIAVCNLGHCHPKVVNALKEQVESIWHVSNLFTIKKQEELAKILVKSFKDGLVFFCNSGTEANEAAIKLARKHSGKSHIISFKQSFHGRTFGSMAATGQSKIHEGYGEMLSGFTYVPYNDLNALQNEINENTGAIILEVIQGEGGVIVGNNDFFEGVQALCKKHELLLIVDEVQTGVGRTGTMFAYEQTPLNPDIITLAKGLGNGFPVGAMLGKNNLAKTFSLGAHGSTFGGNYLAMAVAFETINIINDLHFLNSVKDKGQYLFDKLAEIKEEFPQIVEIRGKGLMVGIEINQSVDQLVEQFLKNGLIVGTAGPNVLRLLPPINLSYAEIDEAIQIMKQVLSSIFLDSQVK</sequence>
<dbReference type="InterPro" id="IPR050103">
    <property type="entry name" value="Class-III_PLP-dep_AT"/>
</dbReference>
<dbReference type="NCBIfam" id="NF002325">
    <property type="entry name" value="PRK01278.1"/>
    <property type="match status" value="1"/>
</dbReference>
<dbReference type="InterPro" id="IPR015421">
    <property type="entry name" value="PyrdxlP-dep_Trfase_major"/>
</dbReference>
<evidence type="ECO:0000256" key="2">
    <source>
        <dbReference type="ARBA" id="ARBA00022605"/>
    </source>
</evidence>
<feature type="binding site" evidence="5">
    <location>
        <begin position="207"/>
        <end position="210"/>
    </location>
    <ligand>
        <name>pyridoxal 5'-phosphate</name>
        <dbReference type="ChEBI" id="CHEBI:597326"/>
    </ligand>
</feature>
<dbReference type="InterPro" id="IPR004636">
    <property type="entry name" value="AcOrn/SuccOrn_fam"/>
</dbReference>